<sequence>MSQISRVLVTGISGYLGSHVVDQLVRQGYRVTGTIRSAKLATSREAFKKAHGDAVELVALNDLVKDSYADALKGVDAVIHVAAPPVGGAASAAVQIDAAVDGCLNIFRQAEKAGVKHFGYISSIITYDDLSVEHGKILGDDEWISINKEDVLNNKNAGFWQIYSAVKVLAEKAVWDFADAHPHIEVTCVNPAFVYGPFAPGFTGPYEGDVLNPNSLSSMAIFRKLIDPQGTAPRTLFVDARDIARVLVAGLQAPPTTQVGRKRFLLASVPRPQPSEIVNLLLKERPELAKRINEATKNAADDLKPLLDEKRLKEVLGIELTPWQSTILDGVDAIVKLEDEWKSRGAPIYP</sequence>
<proteinExistence type="inferred from homology"/>
<evidence type="ECO:0000259" key="3">
    <source>
        <dbReference type="Pfam" id="PF01370"/>
    </source>
</evidence>
<evidence type="ECO:0000313" key="4">
    <source>
        <dbReference type="EMBL" id="TCD67806.1"/>
    </source>
</evidence>
<comment type="caution">
    <text evidence="4">The sequence shown here is derived from an EMBL/GenBank/DDBJ whole genome shotgun (WGS) entry which is preliminary data.</text>
</comment>
<dbReference type="GO" id="GO:0016616">
    <property type="term" value="F:oxidoreductase activity, acting on the CH-OH group of donors, NAD or NADP as acceptor"/>
    <property type="evidence" value="ECO:0007669"/>
    <property type="project" value="TreeGrafter"/>
</dbReference>
<dbReference type="OrthoDB" id="2735536at2759"/>
<accession>A0A4R0RJX4</accession>
<dbReference type="SUPFAM" id="SSF51735">
    <property type="entry name" value="NAD(P)-binding Rossmann-fold domains"/>
    <property type="match status" value="1"/>
</dbReference>
<dbReference type="AlphaFoldDB" id="A0A4R0RJX4"/>
<keyword evidence="5" id="KW-1185">Reference proteome</keyword>
<feature type="domain" description="NAD-dependent epimerase/dehydratase" evidence="3">
    <location>
        <begin position="7"/>
        <end position="256"/>
    </location>
</feature>
<dbReference type="InterPro" id="IPR050425">
    <property type="entry name" value="NAD(P)_dehydrat-like"/>
</dbReference>
<dbReference type="Proteomes" id="UP000292702">
    <property type="component" value="Unassembled WGS sequence"/>
</dbReference>
<comment type="similarity">
    <text evidence="2">Belongs to the NAD(P)-dependent epimerase/dehydratase family. Dihydroflavonol-4-reductase subfamily.</text>
</comment>
<protein>
    <recommendedName>
        <fullName evidence="3">NAD-dependent epimerase/dehydratase domain-containing protein</fullName>
    </recommendedName>
</protein>
<dbReference type="InterPro" id="IPR001509">
    <property type="entry name" value="Epimerase_deHydtase"/>
</dbReference>
<organism evidence="4 5">
    <name type="scientific">Steccherinum ochraceum</name>
    <dbReference type="NCBI Taxonomy" id="92696"/>
    <lineage>
        <taxon>Eukaryota</taxon>
        <taxon>Fungi</taxon>
        <taxon>Dikarya</taxon>
        <taxon>Basidiomycota</taxon>
        <taxon>Agaricomycotina</taxon>
        <taxon>Agaricomycetes</taxon>
        <taxon>Polyporales</taxon>
        <taxon>Steccherinaceae</taxon>
        <taxon>Steccherinum</taxon>
    </lineage>
</organism>
<evidence type="ECO:0000256" key="1">
    <source>
        <dbReference type="ARBA" id="ARBA00023002"/>
    </source>
</evidence>
<dbReference type="STRING" id="92696.A0A4R0RJX4"/>
<keyword evidence="1" id="KW-0560">Oxidoreductase</keyword>
<dbReference type="Pfam" id="PF01370">
    <property type="entry name" value="Epimerase"/>
    <property type="match status" value="1"/>
</dbReference>
<dbReference type="Gene3D" id="3.40.50.720">
    <property type="entry name" value="NAD(P)-binding Rossmann-like Domain"/>
    <property type="match status" value="1"/>
</dbReference>
<evidence type="ECO:0000313" key="5">
    <source>
        <dbReference type="Proteomes" id="UP000292702"/>
    </source>
</evidence>
<dbReference type="InterPro" id="IPR036291">
    <property type="entry name" value="NAD(P)-bd_dom_sf"/>
</dbReference>
<name>A0A4R0RJX4_9APHY</name>
<dbReference type="EMBL" id="RWJN01000085">
    <property type="protein sequence ID" value="TCD67806.1"/>
    <property type="molecule type" value="Genomic_DNA"/>
</dbReference>
<gene>
    <name evidence="4" type="ORF">EIP91_011934</name>
</gene>
<reference evidence="4 5" key="1">
    <citation type="submission" date="2018-11" db="EMBL/GenBank/DDBJ databases">
        <title>Genome assembly of Steccherinum ochraceum LE-BIN_3174, the white-rot fungus of the Steccherinaceae family (The Residual Polyporoid clade, Polyporales, Basidiomycota).</title>
        <authorList>
            <person name="Fedorova T.V."/>
            <person name="Glazunova O.A."/>
            <person name="Landesman E.O."/>
            <person name="Moiseenko K.V."/>
            <person name="Psurtseva N.V."/>
            <person name="Savinova O.S."/>
            <person name="Shakhova N.V."/>
            <person name="Tyazhelova T.V."/>
            <person name="Vasina D.V."/>
        </authorList>
    </citation>
    <scope>NUCLEOTIDE SEQUENCE [LARGE SCALE GENOMIC DNA]</scope>
    <source>
        <strain evidence="4 5">LE-BIN_3174</strain>
    </source>
</reference>
<evidence type="ECO:0000256" key="2">
    <source>
        <dbReference type="ARBA" id="ARBA00023445"/>
    </source>
</evidence>
<dbReference type="PANTHER" id="PTHR10366:SF562">
    <property type="entry name" value="ALDEHYDE REDUCTASE II (AFU_ORTHOLOGUE AFUA_1G11360)"/>
    <property type="match status" value="1"/>
</dbReference>
<dbReference type="PANTHER" id="PTHR10366">
    <property type="entry name" value="NAD DEPENDENT EPIMERASE/DEHYDRATASE"/>
    <property type="match status" value="1"/>
</dbReference>